<keyword evidence="1" id="KW-0677">Repeat</keyword>
<dbReference type="Gene3D" id="1.10.238.10">
    <property type="entry name" value="EF-hand"/>
    <property type="match status" value="2"/>
</dbReference>
<dbReference type="AlphaFoldDB" id="A0A8J8NIK1"/>
<evidence type="ECO:0000256" key="1">
    <source>
        <dbReference type="ARBA" id="ARBA00022737"/>
    </source>
</evidence>
<dbReference type="CDD" id="cd00051">
    <property type="entry name" value="EFh"/>
    <property type="match status" value="1"/>
</dbReference>
<keyword evidence="5" id="KW-1185">Reference proteome</keyword>
<dbReference type="GO" id="GO:0005509">
    <property type="term" value="F:calcium ion binding"/>
    <property type="evidence" value="ECO:0007669"/>
    <property type="project" value="InterPro"/>
</dbReference>
<dbReference type="InterPro" id="IPR002048">
    <property type="entry name" value="EF_hand_dom"/>
</dbReference>
<reference evidence="4" key="1">
    <citation type="submission" date="2019-06" db="EMBL/GenBank/DDBJ databases">
        <authorList>
            <person name="Zheng W."/>
        </authorList>
    </citation>
    <scope>NUCLEOTIDE SEQUENCE</scope>
    <source>
        <strain evidence="4">QDHG01</strain>
    </source>
</reference>
<name>A0A8J8NIK1_HALGN</name>
<evidence type="ECO:0000259" key="3">
    <source>
        <dbReference type="PROSITE" id="PS50222"/>
    </source>
</evidence>
<accession>A0A8J8NIK1</accession>
<dbReference type="PANTHER" id="PTHR23050">
    <property type="entry name" value="CALCIUM BINDING PROTEIN"/>
    <property type="match status" value="1"/>
</dbReference>
<keyword evidence="2" id="KW-0106">Calcium</keyword>
<protein>
    <recommendedName>
        <fullName evidence="3">EF-hand domain-containing protein</fullName>
    </recommendedName>
</protein>
<dbReference type="PROSITE" id="PS50222">
    <property type="entry name" value="EF_HAND_2"/>
    <property type="match status" value="1"/>
</dbReference>
<sequence length="158" mass="18263">MDANKANLYALPGDVLADLQDAFNYYDKEETGYISISHFRNILHNFGFHKMAKRDIDEDLKRADSQILQKQMVDFDTVKFVVGYRWNKGGKDLEATECFQLFDKRDRKVINSNEIKAVLSSYLEFPVSEQDIQDFMSECDPNGTGQVHLNTFAKLYLS</sequence>
<evidence type="ECO:0000313" key="4">
    <source>
        <dbReference type="EMBL" id="TNV75324.1"/>
    </source>
</evidence>
<evidence type="ECO:0000256" key="2">
    <source>
        <dbReference type="ARBA" id="ARBA00022837"/>
    </source>
</evidence>
<gene>
    <name evidence="4" type="ORF">FGO68_gene11408</name>
</gene>
<evidence type="ECO:0000313" key="5">
    <source>
        <dbReference type="Proteomes" id="UP000785679"/>
    </source>
</evidence>
<proteinExistence type="predicted"/>
<organism evidence="4 5">
    <name type="scientific">Halteria grandinella</name>
    <dbReference type="NCBI Taxonomy" id="5974"/>
    <lineage>
        <taxon>Eukaryota</taxon>
        <taxon>Sar</taxon>
        <taxon>Alveolata</taxon>
        <taxon>Ciliophora</taxon>
        <taxon>Intramacronucleata</taxon>
        <taxon>Spirotrichea</taxon>
        <taxon>Stichotrichia</taxon>
        <taxon>Sporadotrichida</taxon>
        <taxon>Halteriidae</taxon>
        <taxon>Halteria</taxon>
    </lineage>
</organism>
<dbReference type="Pfam" id="PF13405">
    <property type="entry name" value="EF-hand_6"/>
    <property type="match status" value="1"/>
</dbReference>
<dbReference type="InterPro" id="IPR011992">
    <property type="entry name" value="EF-hand-dom_pair"/>
</dbReference>
<dbReference type="Proteomes" id="UP000785679">
    <property type="component" value="Unassembled WGS sequence"/>
</dbReference>
<dbReference type="SUPFAM" id="SSF47473">
    <property type="entry name" value="EF-hand"/>
    <property type="match status" value="1"/>
</dbReference>
<dbReference type="EMBL" id="RRYP01015844">
    <property type="protein sequence ID" value="TNV75324.1"/>
    <property type="molecule type" value="Genomic_DNA"/>
</dbReference>
<feature type="domain" description="EF-hand" evidence="3">
    <location>
        <begin position="14"/>
        <end position="49"/>
    </location>
</feature>
<dbReference type="InterPro" id="IPR050145">
    <property type="entry name" value="Centrin_CML-like"/>
</dbReference>
<dbReference type="Pfam" id="PF13499">
    <property type="entry name" value="EF-hand_7"/>
    <property type="match status" value="1"/>
</dbReference>
<comment type="caution">
    <text evidence="4">The sequence shown here is derived from an EMBL/GenBank/DDBJ whole genome shotgun (WGS) entry which is preliminary data.</text>
</comment>
<dbReference type="OrthoDB" id="296565at2759"/>